<organism evidence="3 4">
    <name type="scientific">Ruegeria atlantica</name>
    <dbReference type="NCBI Taxonomy" id="81569"/>
    <lineage>
        <taxon>Bacteria</taxon>
        <taxon>Pseudomonadati</taxon>
        <taxon>Pseudomonadota</taxon>
        <taxon>Alphaproteobacteria</taxon>
        <taxon>Rhodobacterales</taxon>
        <taxon>Roseobacteraceae</taxon>
        <taxon>Ruegeria</taxon>
    </lineage>
</organism>
<sequence>MNGCLMRILVPAVLAASHLFPTHAASQEESFPILFTNVHVFDGVNEARIENANVLVVDNLIAEVSTEPLVVANAQIIEGGGRTLMPGMHDQHVHLTVFNPLSDGLRQNITPFHLGGVATIRSERILMNGFTTVRDLGGPAKSIARIIDSGMFPGPRIYSSEAFITQTSGHADFRKLNDRHPTLSGQGPSHWVESEMSFIADGPDQIRMAVRENLRRGATQIKIMVSGGVTSEFDPLHSLQYQADEIQMAVKTAEQWGTYVTCHVFTEQAIRNCIDNGAKTVEHIPFLTPEVAEVMVQKQIMFATAVAPVYSVSTEQAEAFYTPASFAKWKTVRDAAANMIEVIQTTPGMIDLYTLGTDLINNWDQTLEQDKKMSDEFKYLLEANFTPFDILRIATSNGARMNRLTGLNNPYQDGPLGVVEEGAYADLLLVDGNPLEDILLLSDPDTNLKIIMKDGVIYKNTLD</sequence>
<feature type="chain" id="PRO_5006061084" evidence="1">
    <location>
        <begin position="25"/>
        <end position="463"/>
    </location>
</feature>
<accession>A0A0P1E0N7</accession>
<dbReference type="AlphaFoldDB" id="A0A0P1E0N7"/>
<evidence type="ECO:0000259" key="2">
    <source>
        <dbReference type="Pfam" id="PF01979"/>
    </source>
</evidence>
<name>A0A0P1E0N7_9RHOB</name>
<dbReference type="SUPFAM" id="SSF51338">
    <property type="entry name" value="Composite domain of metallo-dependent hydrolases"/>
    <property type="match status" value="2"/>
</dbReference>
<protein>
    <submittedName>
        <fullName evidence="3">Dihydroorotase</fullName>
    </submittedName>
</protein>
<proteinExistence type="predicted"/>
<dbReference type="PANTHER" id="PTHR43135">
    <property type="entry name" value="ALPHA-D-RIBOSE 1-METHYLPHOSPHONATE 5-TRIPHOSPHATE DIPHOSPHATASE"/>
    <property type="match status" value="1"/>
</dbReference>
<dbReference type="InterPro" id="IPR051781">
    <property type="entry name" value="Metallo-dep_Hydrolase"/>
</dbReference>
<evidence type="ECO:0000313" key="3">
    <source>
        <dbReference type="EMBL" id="CUH41226.1"/>
    </source>
</evidence>
<feature type="domain" description="Amidohydrolase-related" evidence="2">
    <location>
        <begin position="83"/>
        <end position="456"/>
    </location>
</feature>
<dbReference type="GO" id="GO:0016810">
    <property type="term" value="F:hydrolase activity, acting on carbon-nitrogen (but not peptide) bonds"/>
    <property type="evidence" value="ECO:0007669"/>
    <property type="project" value="InterPro"/>
</dbReference>
<reference evidence="4" key="1">
    <citation type="submission" date="2015-09" db="EMBL/GenBank/DDBJ databases">
        <authorList>
            <person name="Rodrigo-Torres L."/>
            <person name="Arahal D.R."/>
        </authorList>
    </citation>
    <scope>NUCLEOTIDE SEQUENCE [LARGE SCALE GENOMIC DNA]</scope>
    <source>
        <strain evidence="4">CECT 4293</strain>
    </source>
</reference>
<evidence type="ECO:0000256" key="1">
    <source>
        <dbReference type="SAM" id="SignalP"/>
    </source>
</evidence>
<keyword evidence="4" id="KW-1185">Reference proteome</keyword>
<keyword evidence="1" id="KW-0732">Signal</keyword>
<dbReference type="InterPro" id="IPR057744">
    <property type="entry name" value="OTAase-like"/>
</dbReference>
<gene>
    <name evidence="3" type="ORF">RUM4293_00094</name>
</gene>
<dbReference type="CDD" id="cd01299">
    <property type="entry name" value="Met_dep_hydrolase_A"/>
    <property type="match status" value="1"/>
</dbReference>
<dbReference type="EMBL" id="CYPS01000004">
    <property type="protein sequence ID" value="CUH41226.1"/>
    <property type="molecule type" value="Genomic_DNA"/>
</dbReference>
<dbReference type="Gene3D" id="2.30.40.10">
    <property type="entry name" value="Urease, subunit C, domain 1"/>
    <property type="match status" value="1"/>
</dbReference>
<dbReference type="InterPro" id="IPR032466">
    <property type="entry name" value="Metal_Hydrolase"/>
</dbReference>
<dbReference type="PANTHER" id="PTHR43135:SF3">
    <property type="entry name" value="ALPHA-D-RIBOSE 1-METHYLPHOSPHONATE 5-TRIPHOSPHATE DIPHOSPHATASE"/>
    <property type="match status" value="1"/>
</dbReference>
<dbReference type="Pfam" id="PF01979">
    <property type="entry name" value="Amidohydro_1"/>
    <property type="match status" value="1"/>
</dbReference>
<evidence type="ECO:0000313" key="4">
    <source>
        <dbReference type="Proteomes" id="UP000050786"/>
    </source>
</evidence>
<dbReference type="Gene3D" id="3.20.20.140">
    <property type="entry name" value="Metal-dependent hydrolases"/>
    <property type="match status" value="1"/>
</dbReference>
<dbReference type="SUPFAM" id="SSF51556">
    <property type="entry name" value="Metallo-dependent hydrolases"/>
    <property type="match status" value="1"/>
</dbReference>
<dbReference type="Proteomes" id="UP000050786">
    <property type="component" value="Unassembled WGS sequence"/>
</dbReference>
<dbReference type="InterPro" id="IPR011059">
    <property type="entry name" value="Metal-dep_hydrolase_composite"/>
</dbReference>
<dbReference type="InterPro" id="IPR006680">
    <property type="entry name" value="Amidohydro-rel"/>
</dbReference>
<feature type="signal peptide" evidence="1">
    <location>
        <begin position="1"/>
        <end position="24"/>
    </location>
</feature>